<accession>A0ABP9GKX7</accession>
<sequence>MSVLKSEIISQIYKVIENLGGKSDILSIIGSIGDTHNDDEILEYLKTWNRLNSANDS</sequence>
<dbReference type="Proteomes" id="UP001501302">
    <property type="component" value="Unassembled WGS sequence"/>
</dbReference>
<proteinExistence type="predicted"/>
<reference evidence="2" key="1">
    <citation type="journal article" date="2019" name="Int. J. Syst. Evol. Microbiol.">
        <title>The Global Catalogue of Microorganisms (GCM) 10K type strain sequencing project: providing services to taxonomists for standard genome sequencing and annotation.</title>
        <authorList>
            <consortium name="The Broad Institute Genomics Platform"/>
            <consortium name="The Broad Institute Genome Sequencing Center for Infectious Disease"/>
            <person name="Wu L."/>
            <person name="Ma J."/>
        </authorList>
    </citation>
    <scope>NUCLEOTIDE SEQUENCE [LARGE SCALE GENOMIC DNA]</scope>
    <source>
        <strain evidence="2">JCM 18285</strain>
    </source>
</reference>
<dbReference type="RefSeq" id="WP_345191339.1">
    <property type="nucleotide sequence ID" value="NZ_BAABJJ010000021.1"/>
</dbReference>
<protein>
    <submittedName>
        <fullName evidence="1">Uncharacterized protein</fullName>
    </submittedName>
</protein>
<keyword evidence="2" id="KW-1185">Reference proteome</keyword>
<name>A0ABP9GKX7_9FLAO</name>
<gene>
    <name evidence="1" type="ORF">GCM10023314_16100</name>
</gene>
<dbReference type="EMBL" id="BAABJJ010000021">
    <property type="protein sequence ID" value="GAA4943844.1"/>
    <property type="molecule type" value="Genomic_DNA"/>
</dbReference>
<organism evidence="1 2">
    <name type="scientific">Algibacter agarivorans</name>
    <dbReference type="NCBI Taxonomy" id="1109741"/>
    <lineage>
        <taxon>Bacteria</taxon>
        <taxon>Pseudomonadati</taxon>
        <taxon>Bacteroidota</taxon>
        <taxon>Flavobacteriia</taxon>
        <taxon>Flavobacteriales</taxon>
        <taxon>Flavobacteriaceae</taxon>
        <taxon>Algibacter</taxon>
    </lineage>
</organism>
<evidence type="ECO:0000313" key="1">
    <source>
        <dbReference type="EMBL" id="GAA4943844.1"/>
    </source>
</evidence>
<comment type="caution">
    <text evidence="1">The sequence shown here is derived from an EMBL/GenBank/DDBJ whole genome shotgun (WGS) entry which is preliminary data.</text>
</comment>
<evidence type="ECO:0000313" key="2">
    <source>
        <dbReference type="Proteomes" id="UP001501302"/>
    </source>
</evidence>